<sequence length="242" mass="26937">MQHHNLENNTFNTLESPATEPQQAASKPPRSVLEGIFAFPPNRDILGGTAYFIVEKEGNILIDCPAWQETNEQFIKAQGGIRWLFITNRGGIGKAREIMQAFNCEILIQEQEAYLLPELAVKPFHQELTLSPDTSIIWTPGHSPGSSCLYYSRHGGVLFSGRHILPNKQGEPAPLRTSKTFHWLRQIKSIESLLARFTPATLNYICPGASTGFLRGKATIDQAYQGLSELDLDALRHSPALL</sequence>
<evidence type="ECO:0000256" key="1">
    <source>
        <dbReference type="SAM" id="MobiDB-lite"/>
    </source>
</evidence>
<dbReference type="SUPFAM" id="SSF56281">
    <property type="entry name" value="Metallo-hydrolase/oxidoreductase"/>
    <property type="match status" value="1"/>
</dbReference>
<evidence type="ECO:0000259" key="2">
    <source>
        <dbReference type="SMART" id="SM00849"/>
    </source>
</evidence>
<dbReference type="PATRIC" id="fig|1173022.3.peg.894"/>
<dbReference type="EMBL" id="CP003620">
    <property type="protein sequence ID" value="AFZ11740.1"/>
    <property type="molecule type" value="Genomic_DNA"/>
</dbReference>
<name>K9VX43_9CYAN</name>
<dbReference type="InterPro" id="IPR036866">
    <property type="entry name" value="RibonucZ/Hydroxyglut_hydro"/>
</dbReference>
<dbReference type="InterPro" id="IPR001279">
    <property type="entry name" value="Metallo-B-lactamas"/>
</dbReference>
<reference evidence="3 4" key="1">
    <citation type="submission" date="2012-06" db="EMBL/GenBank/DDBJ databases">
        <title>Finished chromosome of genome of Crinalium epipsammum PCC 9333.</title>
        <authorList>
            <consortium name="US DOE Joint Genome Institute"/>
            <person name="Gugger M."/>
            <person name="Coursin T."/>
            <person name="Rippka R."/>
            <person name="Tandeau De Marsac N."/>
            <person name="Huntemann M."/>
            <person name="Wei C.-L."/>
            <person name="Han J."/>
            <person name="Detter J.C."/>
            <person name="Han C."/>
            <person name="Tapia R."/>
            <person name="Davenport K."/>
            <person name="Daligault H."/>
            <person name="Erkkila T."/>
            <person name="Gu W."/>
            <person name="Munk A.C.C."/>
            <person name="Teshima H."/>
            <person name="Xu Y."/>
            <person name="Chain P."/>
            <person name="Chen A."/>
            <person name="Krypides N."/>
            <person name="Mavromatis K."/>
            <person name="Markowitz V."/>
            <person name="Szeto E."/>
            <person name="Ivanova N."/>
            <person name="Mikhailova N."/>
            <person name="Ovchinnikova G."/>
            <person name="Pagani I."/>
            <person name="Pati A."/>
            <person name="Goodwin L."/>
            <person name="Peters L."/>
            <person name="Pitluck S."/>
            <person name="Woyke T."/>
            <person name="Kerfeld C."/>
        </authorList>
    </citation>
    <scope>NUCLEOTIDE SEQUENCE [LARGE SCALE GENOMIC DNA]</scope>
    <source>
        <strain evidence="3 4">PCC 9333</strain>
    </source>
</reference>
<feature type="region of interest" description="Disordered" evidence="1">
    <location>
        <begin position="1"/>
        <end position="29"/>
    </location>
</feature>
<protein>
    <submittedName>
        <fullName evidence="3">Beta-lactamase domain protein</fullName>
    </submittedName>
</protein>
<organism evidence="3 4">
    <name type="scientific">Crinalium epipsammum PCC 9333</name>
    <dbReference type="NCBI Taxonomy" id="1173022"/>
    <lineage>
        <taxon>Bacteria</taxon>
        <taxon>Bacillati</taxon>
        <taxon>Cyanobacteriota</taxon>
        <taxon>Cyanophyceae</taxon>
        <taxon>Gomontiellales</taxon>
        <taxon>Gomontiellaceae</taxon>
        <taxon>Crinalium</taxon>
    </lineage>
</organism>
<feature type="domain" description="Metallo-beta-lactamase" evidence="2">
    <location>
        <begin position="47"/>
        <end position="209"/>
    </location>
</feature>
<dbReference type="eggNOG" id="COG0491">
    <property type="taxonomic scope" value="Bacteria"/>
</dbReference>
<accession>K9VX43</accession>
<dbReference type="STRING" id="1173022.Cri9333_0823"/>
<dbReference type="RefSeq" id="WP_015201862.1">
    <property type="nucleotide sequence ID" value="NC_019753.1"/>
</dbReference>
<dbReference type="HOGENOM" id="CLU_107996_0_0_3"/>
<dbReference type="PANTHER" id="PTHR42773">
    <property type="entry name" value="METALLO-BETA-LACTAMASE-RELATED"/>
    <property type="match status" value="1"/>
</dbReference>
<dbReference type="Proteomes" id="UP000010472">
    <property type="component" value="Chromosome"/>
</dbReference>
<keyword evidence="4" id="KW-1185">Reference proteome</keyword>
<proteinExistence type="predicted"/>
<dbReference type="KEGG" id="cep:Cri9333_0823"/>
<feature type="compositionally biased region" description="Polar residues" evidence="1">
    <location>
        <begin position="7"/>
        <end position="25"/>
    </location>
</feature>
<dbReference type="PANTHER" id="PTHR42773:SF3">
    <property type="entry name" value="SLR0630 PROTEIN"/>
    <property type="match status" value="1"/>
</dbReference>
<evidence type="ECO:0000313" key="3">
    <source>
        <dbReference type="EMBL" id="AFZ11740.1"/>
    </source>
</evidence>
<dbReference type="SMART" id="SM00849">
    <property type="entry name" value="Lactamase_B"/>
    <property type="match status" value="1"/>
</dbReference>
<gene>
    <name evidence="3" type="ORF">Cri9333_0823</name>
</gene>
<evidence type="ECO:0000313" key="4">
    <source>
        <dbReference type="Proteomes" id="UP000010472"/>
    </source>
</evidence>
<dbReference type="AlphaFoldDB" id="K9VX43"/>
<dbReference type="Gene3D" id="3.60.15.10">
    <property type="entry name" value="Ribonuclease Z/Hydroxyacylglutathione hydrolase-like"/>
    <property type="match status" value="1"/>
</dbReference>
<dbReference type="OrthoDB" id="9802991at2"/>